<keyword evidence="13" id="KW-0456">Lyase</keyword>
<dbReference type="InterPro" id="IPR008927">
    <property type="entry name" value="6-PGluconate_DH-like_C_sf"/>
</dbReference>
<dbReference type="InterPro" id="IPR029045">
    <property type="entry name" value="ClpP/crotonase-like_dom_sf"/>
</dbReference>
<evidence type="ECO:0000256" key="12">
    <source>
        <dbReference type="ARBA" id="ARBA00023235"/>
    </source>
</evidence>
<dbReference type="PROSITE" id="PS00166">
    <property type="entry name" value="ENOYL_COA_HYDRATASE"/>
    <property type="match status" value="1"/>
</dbReference>
<name>A0A4Y7KRY1_PAPSO</name>
<organism evidence="22 23">
    <name type="scientific">Papaver somniferum</name>
    <name type="common">Opium poppy</name>
    <dbReference type="NCBI Taxonomy" id="3469"/>
    <lineage>
        <taxon>Eukaryota</taxon>
        <taxon>Viridiplantae</taxon>
        <taxon>Streptophyta</taxon>
        <taxon>Embryophyta</taxon>
        <taxon>Tracheophyta</taxon>
        <taxon>Spermatophyta</taxon>
        <taxon>Magnoliopsida</taxon>
        <taxon>Ranunculales</taxon>
        <taxon>Papaveraceae</taxon>
        <taxon>Papaveroideae</taxon>
        <taxon>Papaver</taxon>
    </lineage>
</organism>
<keyword evidence="23" id="KW-1185">Reference proteome</keyword>
<evidence type="ECO:0000256" key="6">
    <source>
        <dbReference type="ARBA" id="ARBA00011245"/>
    </source>
</evidence>
<evidence type="ECO:0000256" key="4">
    <source>
        <dbReference type="ARBA" id="ARBA00005005"/>
    </source>
</evidence>
<evidence type="ECO:0000256" key="16">
    <source>
        <dbReference type="ARBA" id="ARBA00023709"/>
    </source>
</evidence>
<dbReference type="CDD" id="cd06558">
    <property type="entry name" value="crotonase-like"/>
    <property type="match status" value="1"/>
</dbReference>
<evidence type="ECO:0000259" key="20">
    <source>
        <dbReference type="Pfam" id="PF00725"/>
    </source>
</evidence>
<evidence type="ECO:0000256" key="17">
    <source>
        <dbReference type="ARBA" id="ARBA00023717"/>
    </source>
</evidence>
<dbReference type="InterPro" id="IPR018376">
    <property type="entry name" value="Enoyl-CoA_hyd/isom_CS"/>
</dbReference>
<dbReference type="Gene3D" id="3.40.50.720">
    <property type="entry name" value="NAD(P)-binding Rossmann-like Domain"/>
    <property type="match status" value="1"/>
</dbReference>
<evidence type="ECO:0000256" key="15">
    <source>
        <dbReference type="ARBA" id="ARBA00023701"/>
    </source>
</evidence>
<dbReference type="GO" id="GO:0005777">
    <property type="term" value="C:peroxisome"/>
    <property type="evidence" value="ECO:0007669"/>
    <property type="project" value="UniProtKB-SubCell"/>
</dbReference>
<dbReference type="EMBL" id="CM010722">
    <property type="protein sequence ID" value="RZC75606.1"/>
    <property type="molecule type" value="Genomic_DNA"/>
</dbReference>
<dbReference type="PANTHER" id="PTHR23309:SF49">
    <property type="entry name" value="PEROXISOMAL BIFUNCTIONAL ENZYME"/>
    <property type="match status" value="1"/>
</dbReference>
<evidence type="ECO:0000256" key="10">
    <source>
        <dbReference type="ARBA" id="ARBA00023098"/>
    </source>
</evidence>
<comment type="pathway">
    <text evidence="4">Lipid metabolism; fatty acid beta-oxidation.</text>
</comment>
<dbReference type="PANTHER" id="PTHR23309">
    <property type="entry name" value="3-HYDROXYACYL-COA DEHYROGENASE"/>
    <property type="match status" value="1"/>
</dbReference>
<protein>
    <submittedName>
        <fullName evidence="22">Uncharacterized protein</fullName>
    </submittedName>
</protein>
<keyword evidence="7" id="KW-0276">Fatty acid metabolism</keyword>
<evidence type="ECO:0000256" key="1">
    <source>
        <dbReference type="ARBA" id="ARBA00000452"/>
    </source>
</evidence>
<comment type="similarity">
    <text evidence="5">In the N-terminal section; belongs to the enoyl-CoA hydratase/isomerase family.</text>
</comment>
<dbReference type="Proteomes" id="UP000316621">
    <property type="component" value="Chromosome 8"/>
</dbReference>
<evidence type="ECO:0000256" key="19">
    <source>
        <dbReference type="SAM" id="Phobius"/>
    </source>
</evidence>
<evidence type="ECO:0000256" key="8">
    <source>
        <dbReference type="ARBA" id="ARBA00023002"/>
    </source>
</evidence>
<dbReference type="Gramene" id="RZC75606">
    <property type="protein sequence ID" value="RZC75606"/>
    <property type="gene ID" value="C5167_051088"/>
</dbReference>
<dbReference type="FunFam" id="1.10.1040.50:FF:000004">
    <property type="entry name" value="Peroxisomal fatty acid beta-oxidation multifunctional protein"/>
    <property type="match status" value="1"/>
</dbReference>
<gene>
    <name evidence="22" type="ORF">C5167_051088</name>
</gene>
<keyword evidence="9" id="KW-0520">NAD</keyword>
<dbReference type="Pfam" id="PF00725">
    <property type="entry name" value="3HCDH"/>
    <property type="match status" value="2"/>
</dbReference>
<dbReference type="SUPFAM" id="SSF48179">
    <property type="entry name" value="6-phosphogluconate dehydrogenase C-terminal domain-like"/>
    <property type="match status" value="2"/>
</dbReference>
<dbReference type="GO" id="GO:0003857">
    <property type="term" value="F:(3S)-3-hydroxyacyl-CoA dehydrogenase (NAD+) activity"/>
    <property type="evidence" value="ECO:0007669"/>
    <property type="project" value="TreeGrafter"/>
</dbReference>
<dbReference type="InterPro" id="IPR036291">
    <property type="entry name" value="NAD(P)-bd_dom_sf"/>
</dbReference>
<feature type="domain" description="3-hydroxyacyl-CoA dehydrogenase NAD binding" evidence="21">
    <location>
        <begin position="238"/>
        <end position="416"/>
    </location>
</feature>
<keyword evidence="10" id="KW-0443">Lipid metabolism</keyword>
<dbReference type="STRING" id="3469.A0A4Y7KRY1"/>
<comment type="subunit">
    <text evidence="6">Monomer.</text>
</comment>
<evidence type="ECO:0000256" key="5">
    <source>
        <dbReference type="ARBA" id="ARBA00008750"/>
    </source>
</evidence>
<keyword evidence="19" id="KW-0472">Membrane</keyword>
<comment type="catalytic activity">
    <reaction evidence="15">
        <text>(3S)-3-hydroxybutanoyl-CoA = (3R)-3-hydroxybutanoyl-CoA</text>
        <dbReference type="Rhea" id="RHEA:21760"/>
        <dbReference type="ChEBI" id="CHEBI:57315"/>
        <dbReference type="ChEBI" id="CHEBI:57316"/>
        <dbReference type="EC" id="5.1.2.3"/>
    </reaction>
</comment>
<keyword evidence="12" id="KW-0413">Isomerase</keyword>
<dbReference type="SUPFAM" id="SSF51735">
    <property type="entry name" value="NAD(P)-binding Rossmann-fold domains"/>
    <property type="match status" value="1"/>
</dbReference>
<keyword evidence="8" id="KW-0560">Oxidoreductase</keyword>
<sequence>MAKKNMSSSSVSMEVGSDGVAVIKFTNPPVNALSYKIIEELKERYVEAMNRNDVKAVVLTGEGGKFCGGFDINAFAKEKKTEDDSDKPDEQSLVNTVEEAKKPSVAAIEGLALGGGLELAMGCHARIATPRVQLGLPELTLGIIPGMGGTQRLPRLVGTSKAIEMMLTSKAIMSEEGKKLGLIDAVVSKEELLKEKELTNPNVLYTSKSLVHFFFAQRAISKVSNVTDVGLKPRQIKKVAVIGGGLMGSGIATALILSNIFVVLKEINTEYLQKGIKAIEANLRGLLARGKITEDMVMNALSILTGVLDYSEFKHVDLVIEAVIESVPLKQSIFHELEKVCSQNCILATNTSTIDLNIIGEKTTSQDRIVGAHFFSPAHVMPLLEIVRTDKTSAQVILDLMTVGKAIKKVPVIVENCTGFAVNRTFFPYGQGAHILVHLGVDLFRIDRLIREFGIPIGPFQLQDVAGYGIGIAAGKVLASAVGDRMFKSPLTELLMKDGRNGKLNGKGYYTYEKGSRPKPDPTVLPIIEKSRKLANIMPGGKPVSLSDQEIVEMIMFPVVNEACRVMEEGIVLRALDLDVASILGMNFPSYRGGLIFWADSVGATHIYSSLKKWSEAYGNFFRPSKFLEERARKGIPLHRVSRPQHLKLSPSRVYKCNYSNNLQIASNFKGAAGQECHHKVGKDKNKEDLPAV</sequence>
<dbReference type="Gene3D" id="1.10.1040.50">
    <property type="match status" value="1"/>
</dbReference>
<dbReference type="InterPro" id="IPR001753">
    <property type="entry name" value="Enoyl-CoA_hydra/iso"/>
</dbReference>
<evidence type="ECO:0000259" key="21">
    <source>
        <dbReference type="Pfam" id="PF02737"/>
    </source>
</evidence>
<evidence type="ECO:0000256" key="13">
    <source>
        <dbReference type="ARBA" id="ARBA00023239"/>
    </source>
</evidence>
<dbReference type="Gene3D" id="3.90.226.10">
    <property type="entry name" value="2-enoyl-CoA Hydratase, Chain A, domain 1"/>
    <property type="match status" value="1"/>
</dbReference>
<dbReference type="Pfam" id="PF00378">
    <property type="entry name" value="ECH_1"/>
    <property type="match status" value="1"/>
</dbReference>
<keyword evidence="19" id="KW-1133">Transmembrane helix</keyword>
<dbReference type="FunFam" id="3.40.50.720:FF:000009">
    <property type="entry name" value="Fatty oxidation complex, alpha subunit"/>
    <property type="match status" value="1"/>
</dbReference>
<dbReference type="InterPro" id="IPR006176">
    <property type="entry name" value="3-OHacyl-CoA_DH_NAD-bd"/>
</dbReference>
<comment type="catalytic activity">
    <reaction evidence="16">
        <text>a (3S)-3-hydroxyacyl-CoA = a (2E)-enoyl-CoA + H2O</text>
        <dbReference type="Rhea" id="RHEA:16105"/>
        <dbReference type="ChEBI" id="CHEBI:15377"/>
        <dbReference type="ChEBI" id="CHEBI:57318"/>
        <dbReference type="ChEBI" id="CHEBI:58856"/>
        <dbReference type="EC" id="4.2.1.17"/>
    </reaction>
</comment>
<dbReference type="UniPathway" id="UPA00659"/>
<feature type="transmembrane region" description="Helical" evidence="19">
    <location>
        <begin position="239"/>
        <end position="264"/>
    </location>
</feature>
<keyword evidence="11" id="KW-0576">Peroxisome</keyword>
<evidence type="ECO:0000256" key="2">
    <source>
        <dbReference type="ARBA" id="ARBA00000765"/>
    </source>
</evidence>
<proteinExistence type="inferred from homology"/>
<comment type="subcellular location">
    <subcellularLocation>
        <location evidence="3">Peroxisome</location>
    </subcellularLocation>
</comment>
<evidence type="ECO:0000313" key="22">
    <source>
        <dbReference type="EMBL" id="RZC75606.1"/>
    </source>
</evidence>
<dbReference type="OMA" id="NAADIDC"/>
<feature type="domain" description="3-hydroxyacyl-CoA dehydrogenase C-terminal" evidence="20">
    <location>
        <begin position="551"/>
        <end position="635"/>
    </location>
</feature>
<comment type="catalytic activity">
    <reaction evidence="17">
        <text>a 4-saturated-(3S)-3-hydroxyacyl-CoA = a (3E)-enoyl-CoA + H2O</text>
        <dbReference type="Rhea" id="RHEA:20724"/>
        <dbReference type="ChEBI" id="CHEBI:15377"/>
        <dbReference type="ChEBI" id="CHEBI:58521"/>
        <dbReference type="ChEBI" id="CHEBI:137480"/>
        <dbReference type="EC" id="4.2.1.17"/>
    </reaction>
</comment>
<keyword evidence="14" id="KW-0511">Multifunctional enzyme</keyword>
<evidence type="ECO:0000256" key="18">
    <source>
        <dbReference type="RuleBase" id="RU003707"/>
    </source>
</evidence>
<comment type="similarity">
    <text evidence="18">Belongs to the enoyl-CoA hydratase/isomerase family.</text>
</comment>
<evidence type="ECO:0000313" key="23">
    <source>
        <dbReference type="Proteomes" id="UP000316621"/>
    </source>
</evidence>
<comment type="catalytic activity">
    <reaction evidence="2">
        <text>a (3E)-enoyl-CoA = a 4-saturated (2E)-enoyl-CoA</text>
        <dbReference type="Rhea" id="RHEA:45228"/>
        <dbReference type="ChEBI" id="CHEBI:58521"/>
        <dbReference type="ChEBI" id="CHEBI:85097"/>
        <dbReference type="EC" id="5.3.3.8"/>
    </reaction>
</comment>
<dbReference type="GO" id="GO:0004300">
    <property type="term" value="F:enoyl-CoA hydratase activity"/>
    <property type="evidence" value="ECO:0007669"/>
    <property type="project" value="UniProtKB-EC"/>
</dbReference>
<evidence type="ECO:0000256" key="9">
    <source>
        <dbReference type="ARBA" id="ARBA00023027"/>
    </source>
</evidence>
<dbReference type="GO" id="GO:0070403">
    <property type="term" value="F:NAD+ binding"/>
    <property type="evidence" value="ECO:0007669"/>
    <property type="project" value="InterPro"/>
</dbReference>
<dbReference type="SUPFAM" id="SSF52096">
    <property type="entry name" value="ClpP/crotonase"/>
    <property type="match status" value="1"/>
</dbReference>
<evidence type="ECO:0000256" key="7">
    <source>
        <dbReference type="ARBA" id="ARBA00022832"/>
    </source>
</evidence>
<reference evidence="22 23" key="1">
    <citation type="journal article" date="2018" name="Science">
        <title>The opium poppy genome and morphinan production.</title>
        <authorList>
            <person name="Guo L."/>
            <person name="Winzer T."/>
            <person name="Yang X."/>
            <person name="Li Y."/>
            <person name="Ning Z."/>
            <person name="He Z."/>
            <person name="Teodor R."/>
            <person name="Lu Y."/>
            <person name="Bowser T.A."/>
            <person name="Graham I.A."/>
            <person name="Ye K."/>
        </authorList>
    </citation>
    <scope>NUCLEOTIDE SEQUENCE [LARGE SCALE GENOMIC DNA]</scope>
    <source>
        <strain evidence="23">cv. HN1</strain>
        <tissue evidence="22">Leaves</tissue>
    </source>
</reference>
<evidence type="ECO:0000256" key="14">
    <source>
        <dbReference type="ARBA" id="ARBA00023268"/>
    </source>
</evidence>
<evidence type="ECO:0000256" key="11">
    <source>
        <dbReference type="ARBA" id="ARBA00023140"/>
    </source>
</evidence>
<feature type="domain" description="3-hydroxyacyl-CoA dehydrogenase C-terminal" evidence="20">
    <location>
        <begin position="419"/>
        <end position="512"/>
    </location>
</feature>
<accession>A0A4Y7KRY1</accession>
<dbReference type="InterPro" id="IPR006108">
    <property type="entry name" value="3HC_DH_C"/>
</dbReference>
<dbReference type="GO" id="GO:0006635">
    <property type="term" value="P:fatty acid beta-oxidation"/>
    <property type="evidence" value="ECO:0007669"/>
    <property type="project" value="UniProtKB-UniPathway"/>
</dbReference>
<dbReference type="GO" id="GO:0008692">
    <property type="term" value="F:3-hydroxybutyryl-CoA epimerase activity"/>
    <property type="evidence" value="ECO:0007669"/>
    <property type="project" value="UniProtKB-EC"/>
</dbReference>
<dbReference type="AlphaFoldDB" id="A0A4Y7KRY1"/>
<evidence type="ECO:0000256" key="3">
    <source>
        <dbReference type="ARBA" id="ARBA00004275"/>
    </source>
</evidence>
<keyword evidence="19" id="KW-0812">Transmembrane</keyword>
<comment type="catalytic activity">
    <reaction evidence="1">
        <text>a (3Z)-enoyl-CoA = a 4-saturated (2E)-enoyl-CoA</text>
        <dbReference type="Rhea" id="RHEA:45900"/>
        <dbReference type="ChEBI" id="CHEBI:85097"/>
        <dbReference type="ChEBI" id="CHEBI:85489"/>
        <dbReference type="EC" id="5.3.3.8"/>
    </reaction>
</comment>
<dbReference type="GO" id="GO:0004165">
    <property type="term" value="F:delta(3)-delta(2)-enoyl-CoA isomerase activity"/>
    <property type="evidence" value="ECO:0007669"/>
    <property type="project" value="UniProtKB-EC"/>
</dbReference>
<dbReference type="Pfam" id="PF02737">
    <property type="entry name" value="3HCDH_N"/>
    <property type="match status" value="1"/>
</dbReference>